<accession>A0A8T0I0Q6</accession>
<name>A0A8T0I0Q6_CERPU</name>
<evidence type="ECO:0000313" key="1">
    <source>
        <dbReference type="EMBL" id="KAG0576519.1"/>
    </source>
</evidence>
<protein>
    <submittedName>
        <fullName evidence="1">Uncharacterized protein</fullName>
    </submittedName>
</protein>
<organism evidence="1 2">
    <name type="scientific">Ceratodon purpureus</name>
    <name type="common">Fire moss</name>
    <name type="synonym">Dicranum purpureum</name>
    <dbReference type="NCBI Taxonomy" id="3225"/>
    <lineage>
        <taxon>Eukaryota</taxon>
        <taxon>Viridiplantae</taxon>
        <taxon>Streptophyta</taxon>
        <taxon>Embryophyta</taxon>
        <taxon>Bryophyta</taxon>
        <taxon>Bryophytina</taxon>
        <taxon>Bryopsida</taxon>
        <taxon>Dicranidae</taxon>
        <taxon>Pseudoditrichales</taxon>
        <taxon>Ditrichaceae</taxon>
        <taxon>Ceratodon</taxon>
    </lineage>
</organism>
<gene>
    <name evidence="1" type="ORF">KC19_5G086300</name>
</gene>
<sequence length="75" mass="8793">MFLDQVPSVYEEVVIVVPSLTTSYVSQCSFLSSERQCPTFRTCIARLSHHRLLRYHQKIYLNMPSLECDLKRKAE</sequence>
<proteinExistence type="predicted"/>
<evidence type="ECO:0000313" key="2">
    <source>
        <dbReference type="Proteomes" id="UP000822688"/>
    </source>
</evidence>
<dbReference type="Proteomes" id="UP000822688">
    <property type="component" value="Chromosome 5"/>
</dbReference>
<dbReference type="EMBL" id="CM026425">
    <property type="protein sequence ID" value="KAG0576519.1"/>
    <property type="molecule type" value="Genomic_DNA"/>
</dbReference>
<keyword evidence="2" id="KW-1185">Reference proteome</keyword>
<reference evidence="1" key="1">
    <citation type="submission" date="2020-06" db="EMBL/GenBank/DDBJ databases">
        <title>WGS assembly of Ceratodon purpureus strain R40.</title>
        <authorList>
            <person name="Carey S.B."/>
            <person name="Jenkins J."/>
            <person name="Shu S."/>
            <person name="Lovell J.T."/>
            <person name="Sreedasyam A."/>
            <person name="Maumus F."/>
            <person name="Tiley G.P."/>
            <person name="Fernandez-Pozo N."/>
            <person name="Barry K."/>
            <person name="Chen C."/>
            <person name="Wang M."/>
            <person name="Lipzen A."/>
            <person name="Daum C."/>
            <person name="Saski C.A."/>
            <person name="Payton A.C."/>
            <person name="Mcbreen J.C."/>
            <person name="Conrad R.E."/>
            <person name="Kollar L.M."/>
            <person name="Olsson S."/>
            <person name="Huttunen S."/>
            <person name="Landis J.B."/>
            <person name="Wickett N.J."/>
            <person name="Johnson M.G."/>
            <person name="Rensing S.A."/>
            <person name="Grimwood J."/>
            <person name="Schmutz J."/>
            <person name="Mcdaniel S.F."/>
        </authorList>
    </citation>
    <scope>NUCLEOTIDE SEQUENCE</scope>
    <source>
        <strain evidence="1">R40</strain>
    </source>
</reference>
<dbReference type="AlphaFoldDB" id="A0A8T0I0Q6"/>
<comment type="caution">
    <text evidence="1">The sequence shown here is derived from an EMBL/GenBank/DDBJ whole genome shotgun (WGS) entry which is preliminary data.</text>
</comment>